<gene>
    <name evidence="8" type="primary">ORF82468</name>
</gene>
<dbReference type="InterPro" id="IPR001148">
    <property type="entry name" value="CA_dom"/>
</dbReference>
<dbReference type="GO" id="GO:0004089">
    <property type="term" value="F:carbonate dehydratase activity"/>
    <property type="evidence" value="ECO:0007669"/>
    <property type="project" value="UniProtKB-UniRule"/>
</dbReference>
<feature type="domain" description="Alpha-carbonic anhydrase" evidence="7">
    <location>
        <begin position="34"/>
        <end position="292"/>
    </location>
</feature>
<dbReference type="CDD" id="cd00326">
    <property type="entry name" value="alpha_CA"/>
    <property type="match status" value="1"/>
</dbReference>
<evidence type="ECO:0000259" key="7">
    <source>
        <dbReference type="PROSITE" id="PS51144"/>
    </source>
</evidence>
<dbReference type="InterPro" id="IPR036398">
    <property type="entry name" value="CA_dom_sf"/>
</dbReference>
<comment type="function">
    <text evidence="6">Reversible hydration of carbon dioxide.</text>
</comment>
<dbReference type="SMART" id="SM01057">
    <property type="entry name" value="Carb_anhydrase"/>
    <property type="match status" value="1"/>
</dbReference>
<evidence type="ECO:0000256" key="3">
    <source>
        <dbReference type="ARBA" id="ARBA00022723"/>
    </source>
</evidence>
<dbReference type="SUPFAM" id="SSF51069">
    <property type="entry name" value="Carbonic anhydrase"/>
    <property type="match status" value="1"/>
</dbReference>
<keyword evidence="6" id="KW-0456">Lyase</keyword>
<keyword evidence="4 6" id="KW-0862">Zinc</keyword>
<dbReference type="PANTHER" id="PTHR18952:SF124">
    <property type="entry name" value="CARBONIC ANHYDRASE 7"/>
    <property type="match status" value="1"/>
</dbReference>
<feature type="signal peptide" evidence="6">
    <location>
        <begin position="1"/>
        <end position="31"/>
    </location>
</feature>
<dbReference type="PANTHER" id="PTHR18952">
    <property type="entry name" value="CARBONIC ANHYDRASE"/>
    <property type="match status" value="1"/>
</dbReference>
<evidence type="ECO:0000256" key="1">
    <source>
        <dbReference type="ARBA" id="ARBA00010718"/>
    </source>
</evidence>
<organism evidence="8">
    <name type="scientific">Arion vulgaris</name>
    <dbReference type="NCBI Taxonomy" id="1028688"/>
    <lineage>
        <taxon>Eukaryota</taxon>
        <taxon>Metazoa</taxon>
        <taxon>Spiralia</taxon>
        <taxon>Lophotrochozoa</taxon>
        <taxon>Mollusca</taxon>
        <taxon>Gastropoda</taxon>
        <taxon>Heterobranchia</taxon>
        <taxon>Euthyneura</taxon>
        <taxon>Panpulmonata</taxon>
        <taxon>Eupulmonata</taxon>
        <taxon>Stylommatophora</taxon>
        <taxon>Helicina</taxon>
        <taxon>Arionoidea</taxon>
        <taxon>Arionidae</taxon>
        <taxon>Arion</taxon>
    </lineage>
</organism>
<proteinExistence type="inferred from homology"/>
<dbReference type="GO" id="GO:0008270">
    <property type="term" value="F:zinc ion binding"/>
    <property type="evidence" value="ECO:0007669"/>
    <property type="project" value="UniProtKB-UniRule"/>
</dbReference>
<keyword evidence="3 6" id="KW-0479">Metal-binding</keyword>
<evidence type="ECO:0000256" key="6">
    <source>
        <dbReference type="RuleBase" id="RU367011"/>
    </source>
</evidence>
<dbReference type="PROSITE" id="PS51144">
    <property type="entry name" value="ALPHA_CA_2"/>
    <property type="match status" value="1"/>
</dbReference>
<dbReference type="FunFam" id="3.10.200.10:FF:000003">
    <property type="entry name" value="Carbonic anhydrase 12"/>
    <property type="match status" value="1"/>
</dbReference>
<keyword evidence="5" id="KW-0325">Glycoprotein</keyword>
<reference evidence="8" key="1">
    <citation type="submission" date="2014-12" db="EMBL/GenBank/DDBJ databases">
        <title>Insight into the proteome of Arion vulgaris.</title>
        <authorList>
            <person name="Aradska J."/>
            <person name="Bulat T."/>
            <person name="Smidak R."/>
            <person name="Sarate P."/>
            <person name="Gangsoo J."/>
            <person name="Sialana F."/>
            <person name="Bilban M."/>
            <person name="Lubec G."/>
        </authorList>
    </citation>
    <scope>NUCLEOTIDE SEQUENCE</scope>
    <source>
        <tissue evidence="8">Skin</tissue>
    </source>
</reference>
<keyword evidence="6" id="KW-0732">Signal</keyword>
<dbReference type="EMBL" id="HACG01025586">
    <property type="protein sequence ID" value="CEK72451.1"/>
    <property type="molecule type" value="Transcribed_RNA"/>
</dbReference>
<feature type="chain" id="PRO_5025095161" description="Carbonic anhydrase" evidence="6">
    <location>
        <begin position="32"/>
        <end position="325"/>
    </location>
</feature>
<dbReference type="GO" id="GO:0005737">
    <property type="term" value="C:cytoplasm"/>
    <property type="evidence" value="ECO:0007669"/>
    <property type="project" value="TreeGrafter"/>
</dbReference>
<dbReference type="InterPro" id="IPR018338">
    <property type="entry name" value="Carbonic_anhydrase_a-class_CS"/>
</dbReference>
<dbReference type="PROSITE" id="PS00162">
    <property type="entry name" value="ALPHA_CA_1"/>
    <property type="match status" value="1"/>
</dbReference>
<sequence>MATSAAVSIYSIRSAIIALFLMCLYLPEVDADAVSWNYKAGESGGPEKWHAMYPDCGGVVQSPIDIQTKRVLYDPGLELFDFADYHTTSGVQMELENVGGHTAEVLFSGKEVFLKGGSLPNKYKLEQFHFHWGQDERRGSEHGLNGQHFPMEAHFVHSQYGLTNTSKAAEHPFGLAVVGFFFKIGKKNEQYEQLLKYFKNITEANQKIHIPTFPVIQLLPTSARLNYYRYQGSLTTPPCYESVIWSVAEDLIEISEDQINKFRGLFDEESHQLVNDFRPVQNLNQRTVLSTSSAYRDTGRDSGSIVSPQITMLVLAIVYHVTTLF</sequence>
<accession>A0A0B6ZX98</accession>
<dbReference type="AlphaFoldDB" id="A0A0B6ZX98"/>
<protein>
    <recommendedName>
        <fullName evidence="2 6">Carbonic anhydrase</fullName>
        <ecNumber evidence="2 6">4.2.1.1</ecNumber>
    </recommendedName>
</protein>
<comment type="catalytic activity">
    <reaction evidence="6">
        <text>hydrogencarbonate + H(+) = CO2 + H2O</text>
        <dbReference type="Rhea" id="RHEA:10748"/>
        <dbReference type="ChEBI" id="CHEBI:15377"/>
        <dbReference type="ChEBI" id="CHEBI:15378"/>
        <dbReference type="ChEBI" id="CHEBI:16526"/>
        <dbReference type="ChEBI" id="CHEBI:17544"/>
        <dbReference type="EC" id="4.2.1.1"/>
    </reaction>
</comment>
<evidence type="ECO:0000256" key="5">
    <source>
        <dbReference type="ARBA" id="ARBA00023180"/>
    </source>
</evidence>
<dbReference type="Gene3D" id="3.10.200.10">
    <property type="entry name" value="Alpha carbonic anhydrase"/>
    <property type="match status" value="1"/>
</dbReference>
<dbReference type="InterPro" id="IPR023561">
    <property type="entry name" value="Carbonic_anhydrase_a-class"/>
</dbReference>
<comment type="similarity">
    <text evidence="1 6">Belongs to the alpha-carbonic anhydrase family.</text>
</comment>
<comment type="cofactor">
    <cofactor evidence="6">
        <name>Zn(2+)</name>
        <dbReference type="ChEBI" id="CHEBI:29105"/>
    </cofactor>
</comment>
<dbReference type="EC" id="4.2.1.1" evidence="2 6"/>
<evidence type="ECO:0000256" key="2">
    <source>
        <dbReference type="ARBA" id="ARBA00012925"/>
    </source>
</evidence>
<dbReference type="Pfam" id="PF00194">
    <property type="entry name" value="Carb_anhydrase"/>
    <property type="match status" value="1"/>
</dbReference>
<evidence type="ECO:0000256" key="4">
    <source>
        <dbReference type="ARBA" id="ARBA00022833"/>
    </source>
</evidence>
<name>A0A0B6ZX98_9EUPU</name>
<evidence type="ECO:0000313" key="8">
    <source>
        <dbReference type="EMBL" id="CEK72451.1"/>
    </source>
</evidence>